<sequence length="133" mass="15143">MPGGFAGRAQAQGPFLPESTVRFDNMRGFEQSQKQVKTIEQWPEASTAFSPSSSTTHRLFLSKEQHFFHHRLQVVREIRHLTDPKHPEPKTSCRRSVVVTLCRSNLSPKTIAHKAAEPTPNSRQQERVSLIEI</sequence>
<evidence type="ECO:0000313" key="2">
    <source>
        <dbReference type="EMBL" id="CAD8393387.1"/>
    </source>
</evidence>
<accession>A0A7S0BGC0</accession>
<feature type="region of interest" description="Disordered" evidence="1">
    <location>
        <begin position="112"/>
        <end position="133"/>
    </location>
</feature>
<reference evidence="2" key="1">
    <citation type="submission" date="2021-01" db="EMBL/GenBank/DDBJ databases">
        <authorList>
            <person name="Corre E."/>
            <person name="Pelletier E."/>
            <person name="Niang G."/>
            <person name="Scheremetjew M."/>
            <person name="Finn R."/>
            <person name="Kale V."/>
            <person name="Holt S."/>
            <person name="Cochrane G."/>
            <person name="Meng A."/>
            <person name="Brown T."/>
            <person name="Cohen L."/>
        </authorList>
    </citation>
    <scope>NUCLEOTIDE SEQUENCE</scope>
    <source>
        <strain evidence="2">UTEX LB 2760</strain>
    </source>
</reference>
<organism evidence="2">
    <name type="scientific">Rhodosorus marinus</name>
    <dbReference type="NCBI Taxonomy" id="101924"/>
    <lineage>
        <taxon>Eukaryota</taxon>
        <taxon>Rhodophyta</taxon>
        <taxon>Stylonematophyceae</taxon>
        <taxon>Stylonematales</taxon>
        <taxon>Stylonemataceae</taxon>
        <taxon>Rhodosorus</taxon>
    </lineage>
</organism>
<name>A0A7S0BGC0_9RHOD</name>
<protein>
    <submittedName>
        <fullName evidence="2">Uncharacterized protein</fullName>
    </submittedName>
</protein>
<proteinExistence type="predicted"/>
<gene>
    <name evidence="2" type="ORF">RMAR0315_LOCUS3372</name>
</gene>
<dbReference type="EMBL" id="HBEK01006033">
    <property type="protein sequence ID" value="CAD8393387.1"/>
    <property type="molecule type" value="Transcribed_RNA"/>
</dbReference>
<evidence type="ECO:0000256" key="1">
    <source>
        <dbReference type="SAM" id="MobiDB-lite"/>
    </source>
</evidence>
<dbReference type="AlphaFoldDB" id="A0A7S0BGC0"/>